<organism evidence="4 5">
    <name type="scientific">Punica granatum</name>
    <name type="common">Pomegranate</name>
    <dbReference type="NCBI Taxonomy" id="22663"/>
    <lineage>
        <taxon>Eukaryota</taxon>
        <taxon>Viridiplantae</taxon>
        <taxon>Streptophyta</taxon>
        <taxon>Embryophyta</taxon>
        <taxon>Tracheophyta</taxon>
        <taxon>Spermatophyta</taxon>
        <taxon>Magnoliopsida</taxon>
        <taxon>eudicotyledons</taxon>
        <taxon>Gunneridae</taxon>
        <taxon>Pentapetalae</taxon>
        <taxon>rosids</taxon>
        <taxon>malvids</taxon>
        <taxon>Myrtales</taxon>
        <taxon>Lythraceae</taxon>
        <taxon>Punica</taxon>
    </lineage>
</organism>
<gene>
    <name evidence="4" type="ORF">CRG98_023317</name>
</gene>
<feature type="region of interest" description="Disordered" evidence="3">
    <location>
        <begin position="26"/>
        <end position="47"/>
    </location>
</feature>
<proteinExistence type="predicted"/>
<evidence type="ECO:0000256" key="2">
    <source>
        <dbReference type="ARBA" id="ARBA00023134"/>
    </source>
</evidence>
<keyword evidence="1" id="KW-0547">Nucleotide-binding</keyword>
<dbReference type="AlphaFoldDB" id="A0A2I0JJ61"/>
<feature type="region of interest" description="Disordered" evidence="3">
    <location>
        <begin position="69"/>
        <end position="115"/>
    </location>
</feature>
<comment type="caution">
    <text evidence="4">The sequence shown here is derived from an EMBL/GenBank/DDBJ whole genome shotgun (WGS) entry which is preliminary data.</text>
</comment>
<keyword evidence="5" id="KW-1185">Reference proteome</keyword>
<feature type="non-terminal residue" evidence="4">
    <location>
        <position position="1"/>
    </location>
</feature>
<dbReference type="Proteomes" id="UP000233551">
    <property type="component" value="Unassembled WGS sequence"/>
</dbReference>
<dbReference type="EMBL" id="PGOL01001608">
    <property type="protein sequence ID" value="PKI56298.1"/>
    <property type="molecule type" value="Genomic_DNA"/>
</dbReference>
<dbReference type="STRING" id="22663.A0A2I0JJ61"/>
<feature type="compositionally biased region" description="Basic and acidic residues" evidence="3">
    <location>
        <begin position="82"/>
        <end position="94"/>
    </location>
</feature>
<keyword evidence="2" id="KW-0342">GTP-binding</keyword>
<dbReference type="GO" id="GO:0005525">
    <property type="term" value="F:GTP binding"/>
    <property type="evidence" value="ECO:0007669"/>
    <property type="project" value="UniProtKB-KW"/>
</dbReference>
<sequence length="115" mass="12634">GGEPDLTSAAKMMLHDWQRGRIPFFVPPSQRETEASEGPSKAHKDADKYEAFGTRQAAASFRVIASVISSQQQKSIPVQRDLFTEDELKGKSDPELGSPEDESAEEPPAEEEDDS</sequence>
<name>A0A2I0JJ61_PUNGR</name>
<reference evidence="4 5" key="1">
    <citation type="submission" date="2017-11" db="EMBL/GenBank/DDBJ databases">
        <title>De-novo sequencing of pomegranate (Punica granatum L.) genome.</title>
        <authorList>
            <person name="Akparov Z."/>
            <person name="Amiraslanov A."/>
            <person name="Hajiyeva S."/>
            <person name="Abbasov M."/>
            <person name="Kaur K."/>
            <person name="Hamwieh A."/>
            <person name="Solovyev V."/>
            <person name="Salamov A."/>
            <person name="Braich B."/>
            <person name="Kosarev P."/>
            <person name="Mahmoud A."/>
            <person name="Hajiyev E."/>
            <person name="Babayeva S."/>
            <person name="Izzatullayeva V."/>
            <person name="Mammadov A."/>
            <person name="Mammadov A."/>
            <person name="Sharifova S."/>
            <person name="Ojaghi J."/>
            <person name="Eynullazada K."/>
            <person name="Bayramov B."/>
            <person name="Abdulazimova A."/>
            <person name="Shahmuradov I."/>
        </authorList>
    </citation>
    <scope>NUCLEOTIDE SEQUENCE [LARGE SCALE GENOMIC DNA]</scope>
    <source>
        <strain evidence="5">cv. AG2017</strain>
        <tissue evidence="4">Leaf</tissue>
    </source>
</reference>
<feature type="compositionally biased region" description="Acidic residues" evidence="3">
    <location>
        <begin position="98"/>
        <end position="115"/>
    </location>
</feature>
<evidence type="ECO:0000313" key="5">
    <source>
        <dbReference type="Proteomes" id="UP000233551"/>
    </source>
</evidence>
<protein>
    <submittedName>
        <fullName evidence="4">Uncharacterized protein</fullName>
    </submittedName>
</protein>
<dbReference type="GO" id="GO:0005730">
    <property type="term" value="C:nucleolus"/>
    <property type="evidence" value="ECO:0007669"/>
    <property type="project" value="TreeGrafter"/>
</dbReference>
<dbReference type="InterPro" id="IPR050755">
    <property type="entry name" value="TRAFAC_YlqF/YawG_RiboMat"/>
</dbReference>
<evidence type="ECO:0000256" key="1">
    <source>
        <dbReference type="ARBA" id="ARBA00022741"/>
    </source>
</evidence>
<evidence type="ECO:0000256" key="3">
    <source>
        <dbReference type="SAM" id="MobiDB-lite"/>
    </source>
</evidence>
<dbReference type="PANTHER" id="PTHR11089">
    <property type="entry name" value="GTP-BINDING PROTEIN-RELATED"/>
    <property type="match status" value="1"/>
</dbReference>
<accession>A0A2I0JJ61</accession>
<dbReference type="PANTHER" id="PTHR11089:SF9">
    <property type="entry name" value="NUCLEOLAR GTP-BINDING PROTEIN 2"/>
    <property type="match status" value="1"/>
</dbReference>
<evidence type="ECO:0000313" key="4">
    <source>
        <dbReference type="EMBL" id="PKI56298.1"/>
    </source>
</evidence>